<dbReference type="PANTHER" id="PTHR34376">
    <property type="entry name" value="SERINE PROTEASE INHIBITOR, KAZAL-TYPE FAMILY PROTEIN"/>
    <property type="match status" value="1"/>
</dbReference>
<dbReference type="FunFam" id="3.30.60.30:FF:000116">
    <property type="entry name" value="Serine protease inhibitor, Kazal-type family protein"/>
    <property type="match status" value="1"/>
</dbReference>
<name>A0AAF0XW91_DAUCS</name>
<dbReference type="PANTHER" id="PTHR34376:SF4">
    <property type="entry name" value="KAZAL-LIKE DOMAIN-CONTAINING PROTEIN"/>
    <property type="match status" value="1"/>
</dbReference>
<feature type="signal peptide" evidence="1">
    <location>
        <begin position="1"/>
        <end position="27"/>
    </location>
</feature>
<keyword evidence="3" id="KW-1185">Reference proteome</keyword>
<evidence type="ECO:0000313" key="2">
    <source>
        <dbReference type="EMBL" id="WOH13989.1"/>
    </source>
</evidence>
<proteinExistence type="predicted"/>
<dbReference type="EMBL" id="CP093351">
    <property type="protein sequence ID" value="WOH13989.1"/>
    <property type="molecule type" value="Genomic_DNA"/>
</dbReference>
<keyword evidence="1" id="KW-0732">Signal</keyword>
<accession>A0AAF0XW91</accession>
<organism evidence="2 3">
    <name type="scientific">Daucus carota subsp. sativus</name>
    <name type="common">Carrot</name>
    <dbReference type="NCBI Taxonomy" id="79200"/>
    <lineage>
        <taxon>Eukaryota</taxon>
        <taxon>Viridiplantae</taxon>
        <taxon>Streptophyta</taxon>
        <taxon>Embryophyta</taxon>
        <taxon>Tracheophyta</taxon>
        <taxon>Spermatophyta</taxon>
        <taxon>Magnoliopsida</taxon>
        <taxon>eudicotyledons</taxon>
        <taxon>Gunneridae</taxon>
        <taxon>Pentapetalae</taxon>
        <taxon>asterids</taxon>
        <taxon>campanulids</taxon>
        <taxon>Apiales</taxon>
        <taxon>Apiaceae</taxon>
        <taxon>Apioideae</taxon>
        <taxon>Scandiceae</taxon>
        <taxon>Daucinae</taxon>
        <taxon>Daucus</taxon>
        <taxon>Daucus sect. Daucus</taxon>
    </lineage>
</organism>
<reference evidence="2" key="2">
    <citation type="submission" date="2022-03" db="EMBL/GenBank/DDBJ databases">
        <title>Draft title - Genomic analysis of global carrot germplasm unveils the trajectory of domestication and the origin of high carotenoid orange carrot.</title>
        <authorList>
            <person name="Iorizzo M."/>
            <person name="Ellison S."/>
            <person name="Senalik D."/>
            <person name="Macko-Podgorni A."/>
            <person name="Grzebelus D."/>
            <person name="Bostan H."/>
            <person name="Rolling W."/>
            <person name="Curaba J."/>
            <person name="Simon P."/>
        </authorList>
    </citation>
    <scope>NUCLEOTIDE SEQUENCE</scope>
    <source>
        <tissue evidence="2">Leaf</tissue>
    </source>
</reference>
<evidence type="ECO:0008006" key="4">
    <source>
        <dbReference type="Google" id="ProtNLM"/>
    </source>
</evidence>
<dbReference type="Proteomes" id="UP000077755">
    <property type="component" value="Chromosome 9"/>
</dbReference>
<dbReference type="Gene3D" id="3.30.60.30">
    <property type="match status" value="1"/>
</dbReference>
<gene>
    <name evidence="2" type="ORF">DCAR_0933504</name>
</gene>
<evidence type="ECO:0000313" key="3">
    <source>
        <dbReference type="Proteomes" id="UP000077755"/>
    </source>
</evidence>
<reference evidence="2" key="1">
    <citation type="journal article" date="2016" name="Nat. Genet.">
        <title>A high-quality carrot genome assembly provides new insights into carotenoid accumulation and asterid genome evolution.</title>
        <authorList>
            <person name="Iorizzo M."/>
            <person name="Ellison S."/>
            <person name="Senalik D."/>
            <person name="Zeng P."/>
            <person name="Satapoomin P."/>
            <person name="Huang J."/>
            <person name="Bowman M."/>
            <person name="Iovene M."/>
            <person name="Sanseverino W."/>
            <person name="Cavagnaro P."/>
            <person name="Yildiz M."/>
            <person name="Macko-Podgorni A."/>
            <person name="Moranska E."/>
            <person name="Grzebelus E."/>
            <person name="Grzebelus D."/>
            <person name="Ashrafi H."/>
            <person name="Zheng Z."/>
            <person name="Cheng S."/>
            <person name="Spooner D."/>
            <person name="Van Deynze A."/>
            <person name="Simon P."/>
        </authorList>
    </citation>
    <scope>NUCLEOTIDE SEQUENCE</scope>
    <source>
        <tissue evidence="2">Leaf</tissue>
    </source>
</reference>
<protein>
    <recommendedName>
        <fullName evidence="4">Kazal-like domain-containing protein</fullName>
    </recommendedName>
</protein>
<sequence length="90" mass="9381">MSSPKSIFLLMLITIMAITILPPDVQSARTSKINDSKLCPGSSPVTKPAAPCNIQCFRADPVCGANGVTYTCGCAEAHCNGVRVVKLGPC</sequence>
<evidence type="ECO:0000256" key="1">
    <source>
        <dbReference type="SAM" id="SignalP"/>
    </source>
</evidence>
<dbReference type="AlphaFoldDB" id="A0AAF0XW91"/>
<feature type="chain" id="PRO_5042213865" description="Kazal-like domain-containing protein" evidence="1">
    <location>
        <begin position="28"/>
        <end position="90"/>
    </location>
</feature>